<sequence>MSPDSTQALLRLNSYRFSYYLSHERSQFFNDLLQQIKKSISLMNDQLQVTYNTQSDPSDFSKLLVEFSIHKASDPLNDPSTNDIINDLDTIIKNKYISSLSDKPFMMFLDNQYGFQAK</sequence>
<keyword evidence="2" id="KW-1185">Reference proteome</keyword>
<evidence type="ECO:0000313" key="2">
    <source>
        <dbReference type="Proteomes" id="UP000789396"/>
    </source>
</evidence>
<name>A0A9N8WIJ8_9GLOM</name>
<accession>A0A9N8WIJ8</accession>
<gene>
    <name evidence="1" type="ORF">RFULGI_LOCUS1698</name>
</gene>
<evidence type="ECO:0000313" key="1">
    <source>
        <dbReference type="EMBL" id="CAG8484646.1"/>
    </source>
</evidence>
<dbReference type="Proteomes" id="UP000789396">
    <property type="component" value="Unassembled WGS sequence"/>
</dbReference>
<organism evidence="1 2">
    <name type="scientific">Racocetra fulgida</name>
    <dbReference type="NCBI Taxonomy" id="60492"/>
    <lineage>
        <taxon>Eukaryota</taxon>
        <taxon>Fungi</taxon>
        <taxon>Fungi incertae sedis</taxon>
        <taxon>Mucoromycota</taxon>
        <taxon>Glomeromycotina</taxon>
        <taxon>Glomeromycetes</taxon>
        <taxon>Diversisporales</taxon>
        <taxon>Gigasporaceae</taxon>
        <taxon>Racocetra</taxon>
    </lineage>
</organism>
<dbReference type="OrthoDB" id="2442031at2759"/>
<proteinExistence type="predicted"/>
<comment type="caution">
    <text evidence="1">The sequence shown here is derived from an EMBL/GenBank/DDBJ whole genome shotgun (WGS) entry which is preliminary data.</text>
</comment>
<dbReference type="EMBL" id="CAJVPZ010001114">
    <property type="protein sequence ID" value="CAG8484646.1"/>
    <property type="molecule type" value="Genomic_DNA"/>
</dbReference>
<dbReference type="AlphaFoldDB" id="A0A9N8WIJ8"/>
<protein>
    <submittedName>
        <fullName evidence="1">4142_t:CDS:1</fullName>
    </submittedName>
</protein>
<reference evidence="1" key="1">
    <citation type="submission" date="2021-06" db="EMBL/GenBank/DDBJ databases">
        <authorList>
            <person name="Kallberg Y."/>
            <person name="Tangrot J."/>
            <person name="Rosling A."/>
        </authorList>
    </citation>
    <scope>NUCLEOTIDE SEQUENCE</scope>
    <source>
        <strain evidence="1">IN212</strain>
    </source>
</reference>
<feature type="non-terminal residue" evidence="1">
    <location>
        <position position="118"/>
    </location>
</feature>